<evidence type="ECO:0000259" key="1">
    <source>
        <dbReference type="Pfam" id="PF01844"/>
    </source>
</evidence>
<dbReference type="EMBL" id="VDFC01000047">
    <property type="protein sequence ID" value="KAA0930396.1"/>
    <property type="molecule type" value="Genomic_DNA"/>
</dbReference>
<dbReference type="InterPro" id="IPR058813">
    <property type="entry name" value="DNA-SBD_ScoMcrA"/>
</dbReference>
<keyword evidence="4" id="KW-0540">Nuclease</keyword>
<dbReference type="InterPro" id="IPR058712">
    <property type="entry name" value="SRA_ScoMcrA"/>
</dbReference>
<protein>
    <submittedName>
        <fullName evidence="4">HNH endonuclease</fullName>
    </submittedName>
</protein>
<dbReference type="AlphaFoldDB" id="A0A5B0AMF9"/>
<dbReference type="GO" id="GO:0008270">
    <property type="term" value="F:zinc ion binding"/>
    <property type="evidence" value="ECO:0007669"/>
    <property type="project" value="InterPro"/>
</dbReference>
<dbReference type="Pfam" id="PF26348">
    <property type="entry name" value="SRA_ScoMcrA"/>
    <property type="match status" value="1"/>
</dbReference>
<dbReference type="OrthoDB" id="9802640at2"/>
<proteinExistence type="predicted"/>
<dbReference type="Pfam" id="PF01844">
    <property type="entry name" value="HNH"/>
    <property type="match status" value="1"/>
</dbReference>
<organism evidence="4 5">
    <name type="scientific">Streptomyces apricus</name>
    <dbReference type="NCBI Taxonomy" id="1828112"/>
    <lineage>
        <taxon>Bacteria</taxon>
        <taxon>Bacillati</taxon>
        <taxon>Actinomycetota</taxon>
        <taxon>Actinomycetes</taxon>
        <taxon>Kitasatosporales</taxon>
        <taxon>Streptomycetaceae</taxon>
        <taxon>Streptomyces</taxon>
    </lineage>
</organism>
<comment type="caution">
    <text evidence="4">The sequence shown here is derived from an EMBL/GenBank/DDBJ whole genome shotgun (WGS) entry which is preliminary data.</text>
</comment>
<feature type="domain" description="ScoMcrA-like DNA sulfur-binding" evidence="2">
    <location>
        <begin position="2"/>
        <end position="49"/>
    </location>
</feature>
<gene>
    <name evidence="4" type="ORF">FGF04_27800</name>
</gene>
<feature type="domain" description="HNH" evidence="1">
    <location>
        <begin position="298"/>
        <end position="335"/>
    </location>
</feature>
<name>A0A5B0AMF9_9ACTN</name>
<dbReference type="Pfam" id="PF26340">
    <property type="entry name" value="DNA-SBD_ScoMcrA"/>
    <property type="match status" value="1"/>
</dbReference>
<keyword evidence="4" id="KW-0378">Hydrolase</keyword>
<keyword evidence="5" id="KW-1185">Reference proteome</keyword>
<feature type="domain" description="ScoMcrA-like SRA" evidence="3">
    <location>
        <begin position="64"/>
        <end position="210"/>
    </location>
</feature>
<keyword evidence="4" id="KW-0255">Endonuclease</keyword>
<dbReference type="RefSeq" id="WP_149514081.1">
    <property type="nucleotide sequence ID" value="NZ_VDFC01000047.1"/>
</dbReference>
<dbReference type="InterPro" id="IPR002711">
    <property type="entry name" value="HNH"/>
</dbReference>
<evidence type="ECO:0000313" key="5">
    <source>
        <dbReference type="Proteomes" id="UP000324965"/>
    </source>
</evidence>
<dbReference type="CDD" id="cd00085">
    <property type="entry name" value="HNHc"/>
    <property type="match status" value="1"/>
</dbReference>
<dbReference type="GO" id="GO:0003676">
    <property type="term" value="F:nucleic acid binding"/>
    <property type="evidence" value="ECO:0007669"/>
    <property type="project" value="InterPro"/>
</dbReference>
<evidence type="ECO:0000259" key="2">
    <source>
        <dbReference type="Pfam" id="PF26340"/>
    </source>
</evidence>
<accession>A0A5B0AMF9</accession>
<dbReference type="Proteomes" id="UP000324965">
    <property type="component" value="Unassembled WGS sequence"/>
</dbReference>
<evidence type="ECO:0000259" key="3">
    <source>
        <dbReference type="Pfam" id="PF26348"/>
    </source>
</evidence>
<dbReference type="InterPro" id="IPR003615">
    <property type="entry name" value="HNH_nuc"/>
</dbReference>
<evidence type="ECO:0000313" key="4">
    <source>
        <dbReference type="EMBL" id="KAA0930396.1"/>
    </source>
</evidence>
<dbReference type="GO" id="GO:0004519">
    <property type="term" value="F:endonuclease activity"/>
    <property type="evidence" value="ECO:0007669"/>
    <property type="project" value="UniProtKB-KW"/>
</dbReference>
<sequence length="361" mass="40776">MNPLAGLPKQDYDRLSKDLELAAWAVGNLLVRFFNPMPARLLAALDLEELMVGPIASYLRPLQGELYQHRGAIADVYGGNRVLGITPLADGLLTVYSDDKGPYDDQRIPGMDWIAYTGDGLSGDQTLSAGNRAMAEHQERRKALRYWHKPHRGRWTFETWAVIVQRRQRWGRGQDGLQRREFVWILAPVSSPMSDTWPREVVEALDQDDGQLHDDSIDVIPAEVDAPSKSERTSARQRYERLTAAAHRTAADRTHSSRLVQVERYLRSPAAREAVMLRSNDRCENPSCMGHPLERTDAGAPLLEVDHVNGLARTGQDVPELMIALCPNCHTLKTRGRERNTLQRDLLVVARTRHQAFLEKP</sequence>
<reference evidence="4 5" key="1">
    <citation type="submission" date="2019-05" db="EMBL/GenBank/DDBJ databases">
        <authorList>
            <person name="Hariharan J."/>
            <person name="Choudoir M.J."/>
            <person name="Diebold P."/>
            <person name="Panke-Buisse K."/>
            <person name="Buckley D.H."/>
        </authorList>
    </citation>
    <scope>NUCLEOTIDE SEQUENCE [LARGE SCALE GENOMIC DNA]</scope>
    <source>
        <strain evidence="4 5">SUN51</strain>
    </source>
</reference>